<dbReference type="RefSeq" id="WP_344920657.1">
    <property type="nucleotide sequence ID" value="NZ_BAABAQ010000010.1"/>
</dbReference>
<keyword evidence="1" id="KW-0472">Membrane</keyword>
<proteinExistence type="predicted"/>
<protein>
    <recommendedName>
        <fullName evidence="4">CU044_5270 family protein</fullName>
    </recommendedName>
</protein>
<gene>
    <name evidence="2" type="ORF">GCM10022252_51820</name>
</gene>
<name>A0ABP8B780_9ACTN</name>
<keyword evidence="3" id="KW-1185">Reference proteome</keyword>
<accession>A0ABP8B780</accession>
<evidence type="ECO:0000256" key="1">
    <source>
        <dbReference type="SAM" id="Phobius"/>
    </source>
</evidence>
<reference evidence="3" key="1">
    <citation type="journal article" date="2019" name="Int. J. Syst. Evol. Microbiol.">
        <title>The Global Catalogue of Microorganisms (GCM) 10K type strain sequencing project: providing services to taxonomists for standard genome sequencing and annotation.</title>
        <authorList>
            <consortium name="The Broad Institute Genomics Platform"/>
            <consortium name="The Broad Institute Genome Sequencing Center for Infectious Disease"/>
            <person name="Wu L."/>
            <person name="Ma J."/>
        </authorList>
    </citation>
    <scope>NUCLEOTIDE SEQUENCE [LARGE SCALE GENOMIC DNA]</scope>
    <source>
        <strain evidence="3">JCM 17388</strain>
    </source>
</reference>
<evidence type="ECO:0008006" key="4">
    <source>
        <dbReference type="Google" id="ProtNLM"/>
    </source>
</evidence>
<dbReference type="EMBL" id="BAABAQ010000010">
    <property type="protein sequence ID" value="GAA4199677.1"/>
    <property type="molecule type" value="Genomic_DNA"/>
</dbReference>
<evidence type="ECO:0000313" key="3">
    <source>
        <dbReference type="Proteomes" id="UP001501251"/>
    </source>
</evidence>
<comment type="caution">
    <text evidence="2">The sequence shown here is derived from an EMBL/GenBank/DDBJ whole genome shotgun (WGS) entry which is preliminary data.</text>
</comment>
<keyword evidence="1" id="KW-1133">Transmembrane helix</keyword>
<keyword evidence="1" id="KW-0812">Transmembrane</keyword>
<dbReference type="Proteomes" id="UP001501251">
    <property type="component" value="Unassembled WGS sequence"/>
</dbReference>
<feature type="transmembrane region" description="Helical" evidence="1">
    <location>
        <begin position="62"/>
        <end position="81"/>
    </location>
</feature>
<dbReference type="InterPro" id="IPR047789">
    <property type="entry name" value="CU044_5270-like"/>
</dbReference>
<evidence type="ECO:0000313" key="2">
    <source>
        <dbReference type="EMBL" id="GAA4199677.1"/>
    </source>
</evidence>
<organism evidence="2 3">
    <name type="scientific">Streptosporangium oxazolinicum</name>
    <dbReference type="NCBI Taxonomy" id="909287"/>
    <lineage>
        <taxon>Bacteria</taxon>
        <taxon>Bacillati</taxon>
        <taxon>Actinomycetota</taxon>
        <taxon>Actinomycetes</taxon>
        <taxon>Streptosporangiales</taxon>
        <taxon>Streptosporangiaceae</taxon>
        <taxon>Streptosporangium</taxon>
    </lineage>
</organism>
<sequence length="403" mass="44307">MNNDQTFKRRARVLDEDLAGRASTAGADALLAEIVSLENTPTIVSPENTPARRRLMPSPSRALLGLAAAAVAVAVITPTMLSDSTISIASQPHTSVSATAEPTAQQILLAAAAATEQARADGDYWRIATVNRAMLIDPTRSYVLEKGRSGEQWLAKRPDLRSWRIGQDLGVKPATPQDEAAWRAAGAPSSWRYPKDWRDPKNRWEQQFAVPFGPLEAAAGERTAERLHWKDTAGDLTVEPITWKEVRAIPSEPEKLRTYLEERIIRRLTADPDVAVDVEKVTVQHLRSACMRIISSLPVSPEARASAYRILASLPGIRAEGEVTDPLGRRGQALGYQLIDDEEPGLFTEIRFVVDPGTGLPLAEVWTIVGKLANGRQVEIRHSTSYQAIGWTDERPKLPAQRN</sequence>
<dbReference type="NCBIfam" id="NF038083">
    <property type="entry name" value="CU044_5270_fam"/>
    <property type="match status" value="1"/>
</dbReference>